<dbReference type="PROSITE" id="PS52004">
    <property type="entry name" value="KS3_2"/>
    <property type="match status" value="1"/>
</dbReference>
<dbReference type="Pfam" id="PF16197">
    <property type="entry name" value="KAsynt_C_assoc"/>
    <property type="match status" value="1"/>
</dbReference>
<dbReference type="CDD" id="cd00833">
    <property type="entry name" value="PKS"/>
    <property type="match status" value="1"/>
</dbReference>
<evidence type="ECO:0000256" key="2">
    <source>
        <dbReference type="ARBA" id="ARBA00022553"/>
    </source>
</evidence>
<keyword evidence="3" id="KW-0808">Transferase</keyword>
<dbReference type="GO" id="GO:0004312">
    <property type="term" value="F:fatty acid synthase activity"/>
    <property type="evidence" value="ECO:0007669"/>
    <property type="project" value="TreeGrafter"/>
</dbReference>
<dbReference type="InterPro" id="IPR020841">
    <property type="entry name" value="PKS_Beta-ketoAc_synthase_dom"/>
</dbReference>
<dbReference type="SUPFAM" id="SSF53901">
    <property type="entry name" value="Thiolase-like"/>
    <property type="match status" value="1"/>
</dbReference>
<dbReference type="GO" id="GO:0005886">
    <property type="term" value="C:plasma membrane"/>
    <property type="evidence" value="ECO:0007669"/>
    <property type="project" value="TreeGrafter"/>
</dbReference>
<feature type="non-terminal residue" evidence="6">
    <location>
        <position position="490"/>
    </location>
</feature>
<sequence length="490" mass="51947">MFWVVIVAQFQQCMSDQPAEKTTAPSDAIAIIGMGCRFPGGSDSPAAFWQVLVEGRDAVCALPVSRCRADAPSPIYGGFLEQVDQFDAAFFGIAPREALALDPQQRLVLEVGWEALEHAGIDPHWLFDQPVGVFLGACFHDYALLSQQQPLDSPQRELHRLTGTILGALAGRLAYHLGVVGPALVVDTTSSSSLVAVHQACQSLRTQECDLALAGGVNLILDDAWADVAFAAEDSIHAPDGRCKVFDAAADGFGRGEGCGIVVLKRLRQAEADGDPILGIIRSSLVNQDGRSSGLSAPNGRSQELLIRQALRQAGCSPAEVGYVEAHGTGTKLGDAVELGTLATVFGERDRPLWIGSVKSNIAHLEAAAGIAGFIKVVLALQHGQIPPHLHLHQPNPQFDWARLPLQIPQQLEAWPGPRRIAGVNSFGISGTNAHVVVEGWDGPHPPAPLRLRSVQASPVSGRGGTEHSLGQPRIGDWAAPDGPHPPAPL</sequence>
<reference evidence="6 7" key="1">
    <citation type="submission" date="2018-12" db="EMBL/GenBank/DDBJ databases">
        <title>Genome Sequence of Candidatus Viridilinea halotolerans isolated from saline sulfide-rich spring.</title>
        <authorList>
            <person name="Grouzdev D.S."/>
            <person name="Burganskaya E.I."/>
            <person name="Krutkina M.S."/>
            <person name="Sukhacheva M.V."/>
            <person name="Gorlenko V.M."/>
        </authorList>
    </citation>
    <scope>NUCLEOTIDE SEQUENCE [LARGE SCALE GENOMIC DNA]</scope>
    <source>
        <strain evidence="6">Chok-6</strain>
    </source>
</reference>
<proteinExistence type="predicted"/>
<dbReference type="GO" id="GO:0006633">
    <property type="term" value="P:fatty acid biosynthetic process"/>
    <property type="evidence" value="ECO:0007669"/>
    <property type="project" value="TreeGrafter"/>
</dbReference>
<dbReference type="GO" id="GO:0005737">
    <property type="term" value="C:cytoplasm"/>
    <property type="evidence" value="ECO:0007669"/>
    <property type="project" value="TreeGrafter"/>
</dbReference>
<dbReference type="PANTHER" id="PTHR43775">
    <property type="entry name" value="FATTY ACID SYNTHASE"/>
    <property type="match status" value="1"/>
</dbReference>
<dbReference type="InterPro" id="IPR014030">
    <property type="entry name" value="Ketoacyl_synth_N"/>
</dbReference>
<evidence type="ECO:0000256" key="1">
    <source>
        <dbReference type="ARBA" id="ARBA00022450"/>
    </source>
</evidence>
<evidence type="ECO:0000256" key="3">
    <source>
        <dbReference type="ARBA" id="ARBA00022679"/>
    </source>
</evidence>
<dbReference type="InterPro" id="IPR032821">
    <property type="entry name" value="PKS_assoc"/>
</dbReference>
<dbReference type="Proteomes" id="UP000280307">
    <property type="component" value="Unassembled WGS sequence"/>
</dbReference>
<dbReference type="Gene3D" id="3.40.47.10">
    <property type="match status" value="1"/>
</dbReference>
<dbReference type="FunFam" id="3.40.47.10:FF:000019">
    <property type="entry name" value="Polyketide synthase type I"/>
    <property type="match status" value="1"/>
</dbReference>
<dbReference type="SMART" id="SM00825">
    <property type="entry name" value="PKS_KS"/>
    <property type="match status" value="1"/>
</dbReference>
<evidence type="ECO:0000259" key="5">
    <source>
        <dbReference type="PROSITE" id="PS52004"/>
    </source>
</evidence>
<accession>A0A426U3H1</accession>
<dbReference type="EMBL" id="RSAS01000278">
    <property type="protein sequence ID" value="RRR74381.1"/>
    <property type="molecule type" value="Genomic_DNA"/>
</dbReference>
<dbReference type="InterPro" id="IPR016039">
    <property type="entry name" value="Thiolase-like"/>
</dbReference>
<dbReference type="InterPro" id="IPR050091">
    <property type="entry name" value="PKS_NRPS_Biosynth_Enz"/>
</dbReference>
<dbReference type="AlphaFoldDB" id="A0A426U3H1"/>
<keyword evidence="1" id="KW-0596">Phosphopantetheine</keyword>
<keyword evidence="2" id="KW-0597">Phosphoprotein</keyword>
<dbReference type="GO" id="GO:0071770">
    <property type="term" value="P:DIM/DIP cell wall layer assembly"/>
    <property type="evidence" value="ECO:0007669"/>
    <property type="project" value="TreeGrafter"/>
</dbReference>
<comment type="caution">
    <text evidence="6">The sequence shown here is derived from an EMBL/GenBank/DDBJ whole genome shotgun (WGS) entry which is preliminary data.</text>
</comment>
<protein>
    <submittedName>
        <fullName evidence="6">Polyketide synthase</fullName>
    </submittedName>
</protein>
<feature type="domain" description="Ketosynthase family 3 (KS3)" evidence="5">
    <location>
        <begin position="26"/>
        <end position="440"/>
    </location>
</feature>
<dbReference type="Pfam" id="PF02801">
    <property type="entry name" value="Ketoacyl-synt_C"/>
    <property type="match status" value="1"/>
</dbReference>
<evidence type="ECO:0000256" key="4">
    <source>
        <dbReference type="SAM" id="MobiDB-lite"/>
    </source>
</evidence>
<evidence type="ECO:0000313" key="7">
    <source>
        <dbReference type="Proteomes" id="UP000280307"/>
    </source>
</evidence>
<evidence type="ECO:0000313" key="6">
    <source>
        <dbReference type="EMBL" id="RRR74381.1"/>
    </source>
</evidence>
<dbReference type="InterPro" id="IPR014031">
    <property type="entry name" value="Ketoacyl_synth_C"/>
</dbReference>
<dbReference type="PANTHER" id="PTHR43775:SF37">
    <property type="entry name" value="SI:DKEY-61P9.11"/>
    <property type="match status" value="1"/>
</dbReference>
<dbReference type="Pfam" id="PF00109">
    <property type="entry name" value="ketoacyl-synt"/>
    <property type="match status" value="1"/>
</dbReference>
<organism evidence="6 7">
    <name type="scientific">Candidatus Viridilinea halotolerans</name>
    <dbReference type="NCBI Taxonomy" id="2491704"/>
    <lineage>
        <taxon>Bacteria</taxon>
        <taxon>Bacillati</taxon>
        <taxon>Chloroflexota</taxon>
        <taxon>Chloroflexia</taxon>
        <taxon>Chloroflexales</taxon>
        <taxon>Chloroflexineae</taxon>
        <taxon>Oscillochloridaceae</taxon>
        <taxon>Candidatus Viridilinea</taxon>
    </lineage>
</organism>
<feature type="region of interest" description="Disordered" evidence="4">
    <location>
        <begin position="457"/>
        <end position="490"/>
    </location>
</feature>
<name>A0A426U3H1_9CHLR</name>
<gene>
    <name evidence="6" type="ORF">EI684_07260</name>
</gene>